<dbReference type="AlphaFoldDB" id="A0A9W8T9B0"/>
<feature type="region of interest" description="Disordered" evidence="8">
    <location>
        <begin position="611"/>
        <end position="640"/>
    </location>
</feature>
<protein>
    <recommendedName>
        <fullName evidence="12">Ankyrin repeat protein</fullName>
    </recommendedName>
</protein>
<evidence type="ECO:0000313" key="10">
    <source>
        <dbReference type="EMBL" id="KAJ4308461.1"/>
    </source>
</evidence>
<dbReference type="OrthoDB" id="341259at2759"/>
<dbReference type="EMBL" id="JAPEUR010000527">
    <property type="protein sequence ID" value="KAJ4308461.1"/>
    <property type="molecule type" value="Genomic_DNA"/>
</dbReference>
<keyword evidence="6 9" id="KW-0472">Membrane</keyword>
<feature type="region of interest" description="Disordered" evidence="8">
    <location>
        <begin position="433"/>
        <end position="462"/>
    </location>
</feature>
<dbReference type="InterPro" id="IPR036770">
    <property type="entry name" value="Ankyrin_rpt-contain_sf"/>
</dbReference>
<dbReference type="PROSITE" id="PS50297">
    <property type="entry name" value="ANK_REP_REGION"/>
    <property type="match status" value="1"/>
</dbReference>
<dbReference type="SUPFAM" id="SSF144083">
    <property type="entry name" value="Magnesium transport protein CorA, transmembrane region"/>
    <property type="match status" value="1"/>
</dbReference>
<dbReference type="PROSITE" id="PS50088">
    <property type="entry name" value="ANK_REPEAT"/>
    <property type="match status" value="1"/>
</dbReference>
<dbReference type="Pfam" id="PF01544">
    <property type="entry name" value="CorA"/>
    <property type="match status" value="1"/>
</dbReference>
<dbReference type="GO" id="GO:0016020">
    <property type="term" value="C:membrane"/>
    <property type="evidence" value="ECO:0007669"/>
    <property type="project" value="UniProtKB-SubCell"/>
</dbReference>
<evidence type="ECO:0000256" key="1">
    <source>
        <dbReference type="ARBA" id="ARBA00004141"/>
    </source>
</evidence>
<dbReference type="InterPro" id="IPR002523">
    <property type="entry name" value="MgTranspt_CorA/ZnTranspt_ZntB"/>
</dbReference>
<dbReference type="SMART" id="SM00248">
    <property type="entry name" value="ANK"/>
    <property type="match status" value="5"/>
</dbReference>
<keyword evidence="4 9" id="KW-1133">Transmembrane helix</keyword>
<dbReference type="SUPFAM" id="SSF48403">
    <property type="entry name" value="Ankyrin repeat"/>
    <property type="match status" value="1"/>
</dbReference>
<evidence type="ECO:0008006" key="12">
    <source>
        <dbReference type="Google" id="ProtNLM"/>
    </source>
</evidence>
<dbReference type="PANTHER" id="PTHR24198:SF165">
    <property type="entry name" value="ANKYRIN REPEAT-CONTAINING PROTEIN-RELATED"/>
    <property type="match status" value="1"/>
</dbReference>
<proteinExistence type="predicted"/>
<feature type="repeat" description="ANK" evidence="7">
    <location>
        <begin position="299"/>
        <end position="331"/>
    </location>
</feature>
<dbReference type="Proteomes" id="UP001140502">
    <property type="component" value="Unassembled WGS sequence"/>
</dbReference>
<evidence type="ECO:0000256" key="9">
    <source>
        <dbReference type="SAM" id="Phobius"/>
    </source>
</evidence>
<dbReference type="Gene3D" id="1.20.58.340">
    <property type="entry name" value="Magnesium transport protein CorA, transmembrane region"/>
    <property type="match status" value="1"/>
</dbReference>
<dbReference type="Gene3D" id="1.25.40.20">
    <property type="entry name" value="Ankyrin repeat-containing domain"/>
    <property type="match status" value="1"/>
</dbReference>
<keyword evidence="11" id="KW-1185">Reference proteome</keyword>
<keyword evidence="5 7" id="KW-0040">ANK repeat</keyword>
<dbReference type="Pfam" id="PF12796">
    <property type="entry name" value="Ank_2"/>
    <property type="match status" value="1"/>
</dbReference>
<evidence type="ECO:0000256" key="4">
    <source>
        <dbReference type="ARBA" id="ARBA00022989"/>
    </source>
</evidence>
<evidence type="ECO:0000256" key="8">
    <source>
        <dbReference type="SAM" id="MobiDB-lite"/>
    </source>
</evidence>
<reference evidence="10" key="1">
    <citation type="submission" date="2022-10" db="EMBL/GenBank/DDBJ databases">
        <title>Tapping the CABI collections for fungal endophytes: first genome assemblies for Collariella, Neodidymelliopsis, Ascochyta clinopodiicola, Didymella pomorum, Didymosphaeria variabile, Neocosmospora piperis and Neocucurbitaria cava.</title>
        <authorList>
            <person name="Hill R."/>
        </authorList>
    </citation>
    <scope>NUCLEOTIDE SEQUENCE</scope>
    <source>
        <strain evidence="10">IMI 366586</strain>
    </source>
</reference>
<dbReference type="GO" id="GO:0046873">
    <property type="term" value="F:metal ion transmembrane transporter activity"/>
    <property type="evidence" value="ECO:0007669"/>
    <property type="project" value="InterPro"/>
</dbReference>
<evidence type="ECO:0000256" key="6">
    <source>
        <dbReference type="ARBA" id="ARBA00023136"/>
    </source>
</evidence>
<comment type="caution">
    <text evidence="10">The sequence shown here is derived from an EMBL/GenBank/DDBJ whole genome shotgun (WGS) entry which is preliminary data.</text>
</comment>
<accession>A0A9W8T9B0</accession>
<gene>
    <name evidence="10" type="ORF">N0V84_012086</name>
</gene>
<feature type="transmembrane region" description="Helical" evidence="9">
    <location>
        <begin position="1048"/>
        <end position="1072"/>
    </location>
</feature>
<dbReference type="InterPro" id="IPR002110">
    <property type="entry name" value="Ankyrin_rpt"/>
</dbReference>
<organism evidence="10 11">
    <name type="scientific">Fusarium piperis</name>
    <dbReference type="NCBI Taxonomy" id="1435070"/>
    <lineage>
        <taxon>Eukaryota</taxon>
        <taxon>Fungi</taxon>
        <taxon>Dikarya</taxon>
        <taxon>Ascomycota</taxon>
        <taxon>Pezizomycotina</taxon>
        <taxon>Sordariomycetes</taxon>
        <taxon>Hypocreomycetidae</taxon>
        <taxon>Hypocreales</taxon>
        <taxon>Nectriaceae</taxon>
        <taxon>Fusarium</taxon>
        <taxon>Fusarium solani species complex</taxon>
    </lineage>
</organism>
<evidence type="ECO:0000256" key="5">
    <source>
        <dbReference type="ARBA" id="ARBA00023043"/>
    </source>
</evidence>
<feature type="region of interest" description="Disordered" evidence="8">
    <location>
        <begin position="493"/>
        <end position="517"/>
    </location>
</feature>
<evidence type="ECO:0000256" key="7">
    <source>
        <dbReference type="PROSITE-ProRule" id="PRU00023"/>
    </source>
</evidence>
<evidence type="ECO:0000256" key="2">
    <source>
        <dbReference type="ARBA" id="ARBA00022692"/>
    </source>
</evidence>
<keyword evidence="2 9" id="KW-0812">Transmembrane</keyword>
<comment type="subcellular location">
    <subcellularLocation>
        <location evidence="1">Membrane</location>
        <topology evidence="1">Multi-pass membrane protein</topology>
    </subcellularLocation>
</comment>
<feature type="transmembrane region" description="Helical" evidence="9">
    <location>
        <begin position="1092"/>
        <end position="1117"/>
    </location>
</feature>
<keyword evidence="3" id="KW-0677">Repeat</keyword>
<evidence type="ECO:0000256" key="3">
    <source>
        <dbReference type="ARBA" id="ARBA00022737"/>
    </source>
</evidence>
<dbReference type="PANTHER" id="PTHR24198">
    <property type="entry name" value="ANKYRIN REPEAT AND PROTEIN KINASE DOMAIN-CONTAINING PROTEIN"/>
    <property type="match status" value="1"/>
</dbReference>
<dbReference type="InterPro" id="IPR045863">
    <property type="entry name" value="CorA_TM1_TM2"/>
</dbReference>
<evidence type="ECO:0000313" key="11">
    <source>
        <dbReference type="Proteomes" id="UP001140502"/>
    </source>
</evidence>
<sequence>MGLLSPLLTGSRALSFLNEEPPTSDSQDPAPSKLKVKLRSWMWLAATQCQDGAIQSILQRLDDTSDEPGAVILDREVIPTTGKSFSDDPEAGPKSNRLVDLGKEIDATLGPGGEGIDDDVEVLRKAAANTYRNLAPQERVGPLSDIEGRCSVLFIAICRGHDIDAEYLLRNHKIDLTFQSSKNKRTALFQAVAQRKANLVSRILQHPFMAPSHYINLGDLRKFTVLHQISGMAGEPVENGVMLKILDAILQYGPNVDALNENLQTPLHQLIVEDIGQESKRCLERLLDADAEFNTQDNDGNSPLHDACRKRNHAVITMLLERGAELDCLNDNEETPRELFKRGGLNEEDKTFFAENLSFLQKAPLRRKTAGNVPQKPAEYSEDIRRICDNFPVYFRYQWAGLKPKPDGSTSMSWTPTGIKVSHVLYRKKSDSKRLLEDDSAQEELERESTNDGSSIEEPADGSTNFLADCEANFASEVWQRLVKEDADISIEKTLESPQEESTKNKDESQQEKGLEGKWEESIRVELTEDQFKQNVRESSWRWINFTSNNASLFDLGRSYSANDFLITNIRTSDGTEVDAQAWQFFESNIRVRETNDLCSRVRKPHARIAERPSPKGKLDRTAGEKKTAAKQEKTTKPPMDSEKRILWANAECFIKPSSMVSLVIPFLDIETLRNPETETDKGEILRKRYEQLERTYSPFTGMLGAQRPQTLDQTANHVEQRDNTLRTKDQQVVYRWLKDRIDKTKEKPRKEVQVEEIPKWAFIKWLWSRLQRKGKTKVRTTLEKAKKPAQLAFLPADNGHVERRNNRKANKDKAKKIQQDLSLSWLMVRQLWLWKLDDNTIITAIPARKNETMADDLFETIRQGNLDTLRTPSDLIKRIVFEAVTLVNEFKWAGLGEHVLDIFEGQIGYETDEEAKFFKNFTTSDWSPSEVNTIIRQAADSTWRVKDIRDELRLLRQLFETQLKVIKDVAEILWPSRLPGQPTLTKDVRKVLRESFVHDTGLETLVQRTQRMDRDASTTLEGLSNIIQAMQAQASLKEAEAARFMNFIILPFTIVTVIFTPLSFLTSLFAINTSGFPHNEEGELRLTSGWLSWRMVVGEISTLVPLFLLVLVIYYYQTEKKKPK</sequence>
<name>A0A9W8T9B0_9HYPO</name>